<dbReference type="Proteomes" id="UP000664859">
    <property type="component" value="Unassembled WGS sequence"/>
</dbReference>
<reference evidence="2" key="1">
    <citation type="submission" date="2021-02" db="EMBL/GenBank/DDBJ databases">
        <title>First Annotated Genome of the Yellow-green Alga Tribonema minus.</title>
        <authorList>
            <person name="Mahan K.M."/>
        </authorList>
    </citation>
    <scope>NUCLEOTIDE SEQUENCE</scope>
    <source>
        <strain evidence="2">UTEX B ZZ1240</strain>
    </source>
</reference>
<proteinExistence type="predicted"/>
<protein>
    <submittedName>
        <fullName evidence="2">Kinase-like domain-containing protein</fullName>
    </submittedName>
</protein>
<sequence>MELMSRSTLFHELAHAGAMTEADAVPIVRCLLEAVDMCQQRGIAHRDIKVSIHQCCSAIDGRLSPCLFPANVPPVKLADFGMAGAAGADGCLRGRCGTPGYVAPEILHAGPHEPYGPNVDTYSVGVVAYTLLCGYEPFYGQTDAELLAQNKAGEFEFHLSDWCEISLAAQDFVSALMEADPGKRLTAAQALRHPWL</sequence>
<accession>A0A835YKA9</accession>
<name>A0A835YKA9_9STRA</name>
<organism evidence="2 3">
    <name type="scientific">Tribonema minus</name>
    <dbReference type="NCBI Taxonomy" id="303371"/>
    <lineage>
        <taxon>Eukaryota</taxon>
        <taxon>Sar</taxon>
        <taxon>Stramenopiles</taxon>
        <taxon>Ochrophyta</taxon>
        <taxon>PX clade</taxon>
        <taxon>Xanthophyceae</taxon>
        <taxon>Tribonematales</taxon>
        <taxon>Tribonemataceae</taxon>
        <taxon>Tribonema</taxon>
    </lineage>
</organism>
<evidence type="ECO:0000259" key="1">
    <source>
        <dbReference type="PROSITE" id="PS50011"/>
    </source>
</evidence>
<dbReference type="OrthoDB" id="40902at2759"/>
<dbReference type="SMART" id="SM00220">
    <property type="entry name" value="S_TKc"/>
    <property type="match status" value="1"/>
</dbReference>
<dbReference type="EMBL" id="JAFCMP010000531">
    <property type="protein sequence ID" value="KAG5176912.1"/>
    <property type="molecule type" value="Genomic_DNA"/>
</dbReference>
<comment type="caution">
    <text evidence="2">The sequence shown here is derived from an EMBL/GenBank/DDBJ whole genome shotgun (WGS) entry which is preliminary data.</text>
</comment>
<evidence type="ECO:0000313" key="3">
    <source>
        <dbReference type="Proteomes" id="UP000664859"/>
    </source>
</evidence>
<dbReference type="PANTHER" id="PTHR24347">
    <property type="entry name" value="SERINE/THREONINE-PROTEIN KINASE"/>
    <property type="match status" value="1"/>
</dbReference>
<dbReference type="Gene3D" id="1.10.510.10">
    <property type="entry name" value="Transferase(Phosphotransferase) domain 1"/>
    <property type="match status" value="1"/>
</dbReference>
<dbReference type="Pfam" id="PF00069">
    <property type="entry name" value="Pkinase"/>
    <property type="match status" value="1"/>
</dbReference>
<dbReference type="GO" id="GO:0005524">
    <property type="term" value="F:ATP binding"/>
    <property type="evidence" value="ECO:0007669"/>
    <property type="project" value="InterPro"/>
</dbReference>
<gene>
    <name evidence="2" type="ORF">JKP88DRAFT_189517</name>
</gene>
<keyword evidence="2" id="KW-0418">Kinase</keyword>
<dbReference type="InterPro" id="IPR000719">
    <property type="entry name" value="Prot_kinase_dom"/>
</dbReference>
<keyword evidence="2" id="KW-0808">Transferase</keyword>
<feature type="domain" description="Protein kinase" evidence="1">
    <location>
        <begin position="1"/>
        <end position="196"/>
    </location>
</feature>
<dbReference type="AlphaFoldDB" id="A0A835YKA9"/>
<dbReference type="GO" id="GO:0004672">
    <property type="term" value="F:protein kinase activity"/>
    <property type="evidence" value="ECO:0007669"/>
    <property type="project" value="InterPro"/>
</dbReference>
<evidence type="ECO:0000313" key="2">
    <source>
        <dbReference type="EMBL" id="KAG5176912.1"/>
    </source>
</evidence>
<dbReference type="PROSITE" id="PS50011">
    <property type="entry name" value="PROTEIN_KINASE_DOM"/>
    <property type="match status" value="1"/>
</dbReference>
<feature type="non-terminal residue" evidence="2">
    <location>
        <position position="1"/>
    </location>
</feature>
<dbReference type="InterPro" id="IPR011009">
    <property type="entry name" value="Kinase-like_dom_sf"/>
</dbReference>
<keyword evidence="3" id="KW-1185">Reference proteome</keyword>
<dbReference type="SUPFAM" id="SSF56112">
    <property type="entry name" value="Protein kinase-like (PK-like)"/>
    <property type="match status" value="1"/>
</dbReference>